<gene>
    <name evidence="1" type="ORF">MM236_14330</name>
</gene>
<evidence type="ECO:0000313" key="2">
    <source>
        <dbReference type="Proteomes" id="UP001165488"/>
    </source>
</evidence>
<organism evidence="1 2">
    <name type="scientific">Belliella calami</name>
    <dbReference type="NCBI Taxonomy" id="2923436"/>
    <lineage>
        <taxon>Bacteria</taxon>
        <taxon>Pseudomonadati</taxon>
        <taxon>Bacteroidota</taxon>
        <taxon>Cytophagia</taxon>
        <taxon>Cytophagales</taxon>
        <taxon>Cyclobacteriaceae</taxon>
        <taxon>Belliella</taxon>
    </lineage>
</organism>
<dbReference type="Proteomes" id="UP001165488">
    <property type="component" value="Unassembled WGS sequence"/>
</dbReference>
<name>A0ABS9URN9_9BACT</name>
<evidence type="ECO:0000313" key="1">
    <source>
        <dbReference type="EMBL" id="MCH7399178.1"/>
    </source>
</evidence>
<proteinExistence type="predicted"/>
<dbReference type="EMBL" id="JAKZGS010000013">
    <property type="protein sequence ID" value="MCH7399178.1"/>
    <property type="molecule type" value="Genomic_DNA"/>
</dbReference>
<keyword evidence="2" id="KW-1185">Reference proteome</keyword>
<accession>A0ABS9URN9</accession>
<reference evidence="1" key="1">
    <citation type="submission" date="2022-03" db="EMBL/GenBank/DDBJ databases">
        <title>De novo assembled genomes of Belliella spp. (Cyclobacteriaceae) strains.</title>
        <authorList>
            <person name="Szabo A."/>
            <person name="Korponai K."/>
            <person name="Felfoldi T."/>
        </authorList>
    </citation>
    <scope>NUCLEOTIDE SEQUENCE</scope>
    <source>
        <strain evidence="1">DSM 107340</strain>
    </source>
</reference>
<comment type="caution">
    <text evidence="1">The sequence shown here is derived from an EMBL/GenBank/DDBJ whole genome shotgun (WGS) entry which is preliminary data.</text>
</comment>
<protein>
    <submittedName>
        <fullName evidence="1">Uncharacterized protein</fullName>
    </submittedName>
</protein>
<sequence>MKLQNITSDYKSFADNQLLTAAQLNLLVQYLDNQDRLSRLALTGAGIVCGMEVSGSDSVLTISQGTALTTDGDLIKLRNKSSNSKKSPIAIQNVDFVAYLPFSNHKVHYEPFMESKESYIPILELLTEEEAKSFPSSKNISEIKINNYVVVLYLENYTKPYDVCNESDCDSQGIPEISRLRYFLIDKENVDKAVLKNDTIFKQFRNIKELSGKNVKIERVIAPTLIQKESIYLEKYNDIATNARLIFNQACKELFEVLSNELGFDLPLSLKVRDIFVPKSFPNAQYNYDFLLDLLATYDEIKDLTLKIDSICNHNIESFPKHIILGSLDDDSLRHNFYKSSALANDQNIKGKIKLLLNRFDALLKNFNGKRNNDIQIRASKLCGKLSDKAIPTYYQDDSQIRKNWKFGTTESEQQEINSEKNLGFDLSCHDFFRIEGAFDLNWATALDAILKKKVEYGLNFDVICLNSEMEMKDLDLNDFPVLFQDLQTNLSAWRAQQICLLQTATTFLTGFSTKANGGHNHIRDYFIRETFVSSVYENPVGSFRDIYGMTSSIEKAKTTEVKSEKLKEESRKESISNADLYNVVNIAGTRKLDVIEEVHYYKQPTSYFPITKGAEDIGKGFESFNEVKGNYSFHDLVAIYEGQLVSVIPDLKNWAGVDKEMRVTFPTKLMAAIQTLNKEFPTNINSINEAKLGAFEAALENLCKLTNEAFNFISETINDAGNNYVKKDFEDHYLAILNRLKENCCAGDFLKVIFQETISRKKRVLEDSSFTNFVAKHPGMEHMAGVPNAGTFVLLYNPKTNRVIADFALPYICCSKNAPIAFMVTPPIENKKDVQFDIESTICKQDKETVKVPFEIIPEDAEIATVRAYEGIVIKENTLIIDSSFKDFEIPIQFQSKGKLLEKSITILQKGTLELSYEYVKEEKSHVVKSNVFSEKFQWTINEEEFKSKSSETLVIEKEFQKEIIVSLVVVTACGEEKAQISITPIAEEESVRFSIEPSICKDADATASIPFTLTPKSTEIKLEKSYPGLNISGNELTVTAAFNSYDIPITFIINDEVSSQSITIIKKDVLELYHKFYPDQNIHVITSNIQSEKFSWMFNKSKIAAETSEKLEITDIAPGSNLVTLTVQTKCGNLTNEITFEHMGKQEGDCSSKALGQIKDSKSRLARLVGRSPIRETIENDLSFLNQVVQDFEKDPDNHIKGNNLGNFDMIRYTFESLNSRLFDEKFNNQKELIFEVYKISMEMVYAMITCIDGKVLEEMSWAFNMLFNTLENHLKNPEYTKMLLALRNLIEELIEFRIKNGANDKADILIIHLRRLLSILKELG</sequence>
<dbReference type="RefSeq" id="WP_241275681.1">
    <property type="nucleotide sequence ID" value="NZ_JAKZGS010000013.1"/>
</dbReference>